<evidence type="ECO:0000259" key="3">
    <source>
        <dbReference type="PROSITE" id="PS50222"/>
    </source>
</evidence>
<dbReference type="InterPro" id="IPR018247">
    <property type="entry name" value="EF_Hand_1_Ca_BS"/>
</dbReference>
<dbReference type="GO" id="GO:0005509">
    <property type="term" value="F:calcium ion binding"/>
    <property type="evidence" value="ECO:0007669"/>
    <property type="project" value="InterPro"/>
</dbReference>
<keyword evidence="2" id="KW-0106">Calcium</keyword>
<dbReference type="Proteomes" id="UP000001460">
    <property type="component" value="Unassembled WGS sequence"/>
</dbReference>
<keyword evidence="1" id="KW-0479">Metal-binding</keyword>
<dbReference type="InterPro" id="IPR011992">
    <property type="entry name" value="EF-hand-dom_pair"/>
</dbReference>
<feature type="domain" description="EF-hand" evidence="3">
    <location>
        <begin position="517"/>
        <end position="552"/>
    </location>
</feature>
<evidence type="ECO:0000256" key="2">
    <source>
        <dbReference type="ARBA" id="ARBA00022837"/>
    </source>
</evidence>
<dbReference type="InterPro" id="IPR041534">
    <property type="entry name" value="EF-hand_13"/>
</dbReference>
<dbReference type="InterPro" id="IPR002048">
    <property type="entry name" value="EF_hand_dom"/>
</dbReference>
<keyword evidence="5" id="KW-1185">Reference proteome</keyword>
<dbReference type="Gene3D" id="1.10.238.220">
    <property type="match status" value="1"/>
</dbReference>
<protein>
    <recommendedName>
        <fullName evidence="3">EF-hand domain-containing protein</fullName>
    </recommendedName>
</protein>
<accession>B6AF73</accession>
<evidence type="ECO:0000313" key="5">
    <source>
        <dbReference type="Proteomes" id="UP000001460"/>
    </source>
</evidence>
<dbReference type="EMBL" id="DS989730">
    <property type="protein sequence ID" value="EEA06840.1"/>
    <property type="molecule type" value="Genomic_DNA"/>
</dbReference>
<dbReference type="AlphaFoldDB" id="B6AF73"/>
<dbReference type="PROSITE" id="PS50222">
    <property type="entry name" value="EF_HAND_2"/>
    <property type="match status" value="1"/>
</dbReference>
<dbReference type="GeneID" id="6996222"/>
<proteinExistence type="predicted"/>
<dbReference type="Pfam" id="PF17958">
    <property type="entry name" value="EF-hand_13"/>
    <property type="match status" value="1"/>
</dbReference>
<dbReference type="VEuPathDB" id="CryptoDB:CMU_015170"/>
<dbReference type="GO" id="GO:0019888">
    <property type="term" value="F:protein phosphatase regulator activity"/>
    <property type="evidence" value="ECO:0007669"/>
    <property type="project" value="TreeGrafter"/>
</dbReference>
<dbReference type="PROSITE" id="PS00018">
    <property type="entry name" value="EF_HAND_1"/>
    <property type="match status" value="2"/>
</dbReference>
<name>B6AF73_CRYMR</name>
<reference evidence="4" key="1">
    <citation type="submission" date="2008-06" db="EMBL/GenBank/DDBJ databases">
        <authorList>
            <person name="Lorenzi H."/>
            <person name="Inman J."/>
            <person name="Miller J."/>
            <person name="Schobel S."/>
            <person name="Amedeo P."/>
            <person name="Caler E.V."/>
            <person name="da Silva J."/>
        </authorList>
    </citation>
    <scope>NUCLEOTIDE SEQUENCE [LARGE SCALE GENOMIC DNA]</scope>
    <source>
        <strain evidence="4">RN66</strain>
    </source>
</reference>
<gene>
    <name evidence="4" type="ORF">CMU_015170</name>
</gene>
<dbReference type="RefSeq" id="XP_002141189.1">
    <property type="nucleotide sequence ID" value="XM_002141153.1"/>
</dbReference>
<dbReference type="STRING" id="441375.B6AF73"/>
<dbReference type="GO" id="GO:0000159">
    <property type="term" value="C:protein phosphatase type 2A complex"/>
    <property type="evidence" value="ECO:0007669"/>
    <property type="project" value="TreeGrafter"/>
</dbReference>
<dbReference type="eggNOG" id="KOG2562">
    <property type="taxonomic scope" value="Eukaryota"/>
</dbReference>
<dbReference type="SUPFAM" id="SSF47473">
    <property type="entry name" value="EF-hand"/>
    <property type="match status" value="1"/>
</dbReference>
<dbReference type="OrthoDB" id="5586at2759"/>
<sequence length="660" mass="77991">MSTLIRCNLESNIQGLFFQFLSLHLKKQNNKINSNICSIIEEDQVYSEQINKSKDKIKQRYQQDEITISKHTRNVEVEQLSQIAEIRVKDESEKVQYSENIEQERGCLGSEIGVFRCFEIYRGNDIIGASCKNRPNLTIIDDNIKVPNTRVKLLEAELYRICDLYGRKQGLEVYIDWKIWESQVIKALGLSIFCSKTLANVIFSAYHRDYRNCMSILCKAIEDSGDRDSGKMNVELSEENIASVSLSEHSDSSVSGKNNVNFLDRKFNIYNCEVEYKQPPNSGNLCRSSIIWFLCHKHEFELNDPSINYFRLLSYLSSSSKFILPGSFRPLLYELISRHLALKFLENDKIFKELYVDTIIVRIYYDLDLIDLQKLRLKDIRNSDLITLLAEMVGSESFHDLQHYFNYQHFYVLYCRFIELDIDEDQALSYKEFRNHDFGALTNKTCARLWDCKISNKKSLFDKITGNRTESVNSLMTSDYQVSILKNFDTVSTNFNKEFYMKYEDFIYFYISDEDKTSERSIRYWFEIVDLDCNGWITPREIEYFYQEQYQRSYELRHTLPELNGILCMMNDLLMPKRPGGFRLDDFQKNKTVAGHFFNILVNTKKCLSTIFKDGEFNNIHNYFESKVCPKYYTPWELHCQYQYQIIQDEDERLQQESVT</sequence>
<dbReference type="PANTHER" id="PTHR14095:SF0">
    <property type="entry name" value="MIP22305P"/>
    <property type="match status" value="1"/>
</dbReference>
<dbReference type="Gene3D" id="1.10.238.10">
    <property type="entry name" value="EF-hand"/>
    <property type="match status" value="1"/>
</dbReference>
<organism evidence="4 5">
    <name type="scientific">Cryptosporidium muris (strain RN66)</name>
    <dbReference type="NCBI Taxonomy" id="441375"/>
    <lineage>
        <taxon>Eukaryota</taxon>
        <taxon>Sar</taxon>
        <taxon>Alveolata</taxon>
        <taxon>Apicomplexa</taxon>
        <taxon>Conoidasida</taxon>
        <taxon>Coccidia</taxon>
        <taxon>Eucoccidiorida</taxon>
        <taxon>Eimeriorina</taxon>
        <taxon>Cryptosporidiidae</taxon>
        <taxon>Cryptosporidium</taxon>
    </lineage>
</organism>
<evidence type="ECO:0000256" key="1">
    <source>
        <dbReference type="ARBA" id="ARBA00022723"/>
    </source>
</evidence>
<evidence type="ECO:0000313" key="4">
    <source>
        <dbReference type="EMBL" id="EEA06840.1"/>
    </source>
</evidence>
<dbReference type="PANTHER" id="PTHR14095">
    <property type="entry name" value="PHOSPHATASE 2A REGULATORY SUBUNIT-RELATED"/>
    <property type="match status" value="1"/>
</dbReference>